<evidence type="ECO:0000313" key="2">
    <source>
        <dbReference type="EMBL" id="BFO15492.1"/>
    </source>
</evidence>
<gene>
    <name evidence="2" type="ORF">SHKM778_18800</name>
</gene>
<feature type="compositionally biased region" description="Low complexity" evidence="1">
    <location>
        <begin position="390"/>
        <end position="405"/>
    </location>
</feature>
<feature type="compositionally biased region" description="Basic residues" evidence="1">
    <location>
        <begin position="331"/>
        <end position="342"/>
    </location>
</feature>
<feature type="compositionally biased region" description="Pro residues" evidence="1">
    <location>
        <begin position="360"/>
        <end position="371"/>
    </location>
</feature>
<proteinExistence type="predicted"/>
<protein>
    <submittedName>
        <fullName evidence="2">Uncharacterized protein</fullName>
    </submittedName>
</protein>
<feature type="compositionally biased region" description="Low complexity" evidence="1">
    <location>
        <begin position="372"/>
        <end position="383"/>
    </location>
</feature>
<dbReference type="EMBL" id="AP035768">
    <property type="protein sequence ID" value="BFO15492.1"/>
    <property type="molecule type" value="Genomic_DNA"/>
</dbReference>
<dbReference type="AlphaFoldDB" id="A0AAT9HDR7"/>
<evidence type="ECO:0000256" key="1">
    <source>
        <dbReference type="SAM" id="MobiDB-lite"/>
    </source>
</evidence>
<organism evidence="2">
    <name type="scientific">Streptomyces haneummycinicus</name>
    <dbReference type="NCBI Taxonomy" id="3074435"/>
    <lineage>
        <taxon>Bacteria</taxon>
        <taxon>Bacillati</taxon>
        <taxon>Actinomycetota</taxon>
        <taxon>Actinomycetes</taxon>
        <taxon>Kitasatosporales</taxon>
        <taxon>Streptomycetaceae</taxon>
        <taxon>Streptomyces</taxon>
    </lineage>
</organism>
<accession>A0AAT9HDR7</accession>
<sequence>MAGLTEKSLVGTDTGALTLRSAPDFSRALLLTVADGKKLEVLRRYGENAGTSSSVEHSQSANTGGGFLYDSPADAGLNQIGALVPGPYDLDGDVLPVGDDHLTSRNLKPKTGRTFLFAVPATWLSVGDVHRSIVDSALANRIRGGTFAEARSGPQAMESEAYVVTWIREDVARELRLITDTNFPDGVSQAWGAVESASKAFVDADKAYWKKRRASSGLRADLDAAQTVVDRAARVARAANRPVGLARADVDTAATALSRAEADARRDHGIADATVATAQAEVDAFADDTYAEPAHDGWAQLLRDEEDAAAARLTEARRPPGPCGRRPVCGWRRRARRRRRPTRGSTRPCSRRERPAWPWAKPPPSGTPPATPSTSGATNSTRSGTRRSGPRPSTTGSGPRRTSSPAGTGSRPPRRAWPNWTASPNHPP</sequence>
<name>A0AAT9HDR7_9ACTN</name>
<reference evidence="2" key="2">
    <citation type="submission" date="2024-07" db="EMBL/GenBank/DDBJ databases">
        <title>Streptomyces haneummycinica sp. nov., a new antibiotic-producing actinobacterium isolated from marine sediment.</title>
        <authorList>
            <person name="Uemura M."/>
            <person name="Hamada M."/>
            <person name="Hirano S."/>
            <person name="Kobayashi K."/>
            <person name="Ohshiro T."/>
            <person name="Kobayashi T."/>
            <person name="Terahara T."/>
        </authorList>
    </citation>
    <scope>NUCLEOTIDE SEQUENCE</scope>
    <source>
        <strain evidence="2">KM77-8</strain>
    </source>
</reference>
<feature type="region of interest" description="Disordered" evidence="1">
    <location>
        <begin position="313"/>
        <end position="428"/>
    </location>
</feature>
<reference evidence="2" key="1">
    <citation type="submission" date="2024-06" db="EMBL/GenBank/DDBJ databases">
        <authorList>
            <consortium name="consrtm"/>
            <person name="Uemura M."/>
            <person name="Terahara T."/>
        </authorList>
    </citation>
    <scope>NUCLEOTIDE SEQUENCE</scope>
    <source>
        <strain evidence="2">KM77-8</strain>
    </source>
</reference>